<feature type="transmembrane region" description="Helical" evidence="1">
    <location>
        <begin position="72"/>
        <end position="89"/>
    </location>
</feature>
<reference evidence="2 3" key="1">
    <citation type="submission" date="2018-03" db="EMBL/GenBank/DDBJ databases">
        <title>The ancient ancestry and fast evolution of plastids.</title>
        <authorList>
            <person name="Moore K.R."/>
            <person name="Magnabosco C."/>
            <person name="Momper L."/>
            <person name="Gold D.A."/>
            <person name="Bosak T."/>
            <person name="Fournier G.P."/>
        </authorList>
    </citation>
    <scope>NUCLEOTIDE SEQUENCE [LARGE SCALE GENOMIC DNA]</scope>
    <source>
        <strain evidence="2 3">CCALA 037</strain>
    </source>
</reference>
<evidence type="ECO:0000313" key="2">
    <source>
        <dbReference type="EMBL" id="PSB55112.1"/>
    </source>
</evidence>
<proteinExistence type="predicted"/>
<keyword evidence="1" id="KW-1133">Transmembrane helix</keyword>
<feature type="transmembrane region" description="Helical" evidence="1">
    <location>
        <begin position="20"/>
        <end position="40"/>
    </location>
</feature>
<keyword evidence="1" id="KW-0812">Transmembrane</keyword>
<evidence type="ECO:0000256" key="1">
    <source>
        <dbReference type="SAM" id="Phobius"/>
    </source>
</evidence>
<dbReference type="RefSeq" id="WP_106306811.1">
    <property type="nucleotide sequence ID" value="NZ_PVWO01000209.1"/>
</dbReference>
<feature type="transmembrane region" description="Helical" evidence="1">
    <location>
        <begin position="47"/>
        <end position="66"/>
    </location>
</feature>
<evidence type="ECO:0000313" key="3">
    <source>
        <dbReference type="Proteomes" id="UP000238937"/>
    </source>
</evidence>
<accession>A0A2T1GCM0</accession>
<protein>
    <submittedName>
        <fullName evidence="2">Uncharacterized protein</fullName>
    </submittedName>
</protein>
<dbReference type="Proteomes" id="UP000238937">
    <property type="component" value="Unassembled WGS sequence"/>
</dbReference>
<keyword evidence="3" id="KW-1185">Reference proteome</keyword>
<dbReference type="EMBL" id="PVWO01000209">
    <property type="protein sequence ID" value="PSB55112.1"/>
    <property type="molecule type" value="Genomic_DNA"/>
</dbReference>
<keyword evidence="1" id="KW-0472">Membrane</keyword>
<dbReference type="OrthoDB" id="532298at2"/>
<dbReference type="AlphaFoldDB" id="A0A2T1GCM0"/>
<gene>
    <name evidence="2" type="ORF">C7B77_16045</name>
</gene>
<name>A0A2T1GCM0_9CYAN</name>
<organism evidence="2 3">
    <name type="scientific">Chamaesiphon polymorphus CCALA 037</name>
    <dbReference type="NCBI Taxonomy" id="2107692"/>
    <lineage>
        <taxon>Bacteria</taxon>
        <taxon>Bacillati</taxon>
        <taxon>Cyanobacteriota</taxon>
        <taxon>Cyanophyceae</taxon>
        <taxon>Gomontiellales</taxon>
        <taxon>Chamaesiphonaceae</taxon>
        <taxon>Chamaesiphon</taxon>
    </lineage>
</organism>
<comment type="caution">
    <text evidence="2">The sequence shown here is derived from an EMBL/GenBank/DDBJ whole genome shotgun (WGS) entry which is preliminary data.</text>
</comment>
<sequence length="100" mass="11197">MNNTWFDNFFRSGNGEVVIGQMPNIPIIVWVLATLLKFFYKTGQVNLGLDLLASSALFVWAIGELFQGASHFRQWLGLLVLIALITTKIQQVSITNNRVG</sequence>